<organism evidence="1 2">
    <name type="scientific">Hymenobacter perfusus</name>
    <dbReference type="NCBI Taxonomy" id="1236770"/>
    <lineage>
        <taxon>Bacteria</taxon>
        <taxon>Pseudomonadati</taxon>
        <taxon>Bacteroidota</taxon>
        <taxon>Cytophagia</taxon>
        <taxon>Cytophagales</taxon>
        <taxon>Hymenobacteraceae</taxon>
        <taxon>Hymenobacter</taxon>
    </lineage>
</organism>
<dbReference type="OrthoDB" id="884953at2"/>
<dbReference type="Proteomes" id="UP000270291">
    <property type="component" value="Unassembled WGS sequence"/>
</dbReference>
<evidence type="ECO:0000313" key="1">
    <source>
        <dbReference type="EMBL" id="RSK44753.1"/>
    </source>
</evidence>
<dbReference type="RefSeq" id="WP_125436944.1">
    <property type="nucleotide sequence ID" value="NZ_RWIU01000002.1"/>
</dbReference>
<keyword evidence="2" id="KW-1185">Reference proteome</keyword>
<accession>A0A428KE86</accession>
<sequence>MRTASVMHEQPKRRFYLLICEAATGIVLMQDCMTYFQNLTGTTAVPYIEVDVNDEEAARRRATGILIMYPKVEVTIYDEHMRYITTLPTAD</sequence>
<dbReference type="EMBL" id="RWIU01000002">
    <property type="protein sequence ID" value="RSK44753.1"/>
    <property type="molecule type" value="Genomic_DNA"/>
</dbReference>
<protein>
    <submittedName>
        <fullName evidence="1">Uncharacterized protein</fullName>
    </submittedName>
</protein>
<comment type="caution">
    <text evidence="1">The sequence shown here is derived from an EMBL/GenBank/DDBJ whole genome shotgun (WGS) entry which is preliminary data.</text>
</comment>
<proteinExistence type="predicted"/>
<dbReference type="AlphaFoldDB" id="A0A428KE86"/>
<evidence type="ECO:0000313" key="2">
    <source>
        <dbReference type="Proteomes" id="UP000270291"/>
    </source>
</evidence>
<gene>
    <name evidence="1" type="ORF">EI293_09590</name>
</gene>
<reference evidence="1 2" key="1">
    <citation type="submission" date="2018-12" db="EMBL/GenBank/DDBJ databases">
        <authorList>
            <person name="Feng G."/>
            <person name="Zhu H."/>
        </authorList>
    </citation>
    <scope>NUCLEOTIDE SEQUENCE [LARGE SCALE GENOMIC DNA]</scope>
    <source>
        <strain evidence="1 2">LMG 26000</strain>
    </source>
</reference>
<name>A0A428KE86_9BACT</name>